<comment type="caution">
    <text evidence="5">The sequence shown here is derived from an EMBL/GenBank/DDBJ whole genome shotgun (WGS) entry which is preliminary data.</text>
</comment>
<protein>
    <submittedName>
        <fullName evidence="5">Transcriptional regulator, TetR family</fullName>
    </submittedName>
</protein>
<accession>C9L9L1</accession>
<proteinExistence type="predicted"/>
<dbReference type="EMBL" id="ABYU02000027">
    <property type="protein sequence ID" value="EEX21357.1"/>
    <property type="molecule type" value="Genomic_DNA"/>
</dbReference>
<dbReference type="GO" id="GO:0003677">
    <property type="term" value="F:DNA binding"/>
    <property type="evidence" value="ECO:0007669"/>
    <property type="project" value="UniProtKB-UniRule"/>
</dbReference>
<organism evidence="5 6">
    <name type="scientific">Blautia hansenii DSM 20583</name>
    <dbReference type="NCBI Taxonomy" id="537007"/>
    <lineage>
        <taxon>Bacteria</taxon>
        <taxon>Bacillati</taxon>
        <taxon>Bacillota</taxon>
        <taxon>Clostridia</taxon>
        <taxon>Lachnospirales</taxon>
        <taxon>Lachnospiraceae</taxon>
        <taxon>Blautia</taxon>
    </lineage>
</organism>
<dbReference type="AlphaFoldDB" id="C9L9L1"/>
<keyword evidence="3" id="KW-0472">Membrane</keyword>
<feature type="DNA-binding region" description="H-T-H motif" evidence="2">
    <location>
        <begin position="72"/>
        <end position="91"/>
    </location>
</feature>
<reference evidence="5" key="1">
    <citation type="submission" date="2009-09" db="EMBL/GenBank/DDBJ databases">
        <authorList>
            <person name="Weinstock G."/>
            <person name="Sodergren E."/>
            <person name="Clifton S."/>
            <person name="Fulton L."/>
            <person name="Fulton B."/>
            <person name="Courtney L."/>
            <person name="Fronick C."/>
            <person name="Harrison M."/>
            <person name="Strong C."/>
            <person name="Farmer C."/>
            <person name="Delahaunty K."/>
            <person name="Markovic C."/>
            <person name="Hall O."/>
            <person name="Minx P."/>
            <person name="Tomlinson C."/>
            <person name="Mitreva M."/>
            <person name="Nelson J."/>
            <person name="Hou S."/>
            <person name="Wollam A."/>
            <person name="Pepin K.H."/>
            <person name="Johnson M."/>
            <person name="Bhonagiri V."/>
            <person name="Nash W.E."/>
            <person name="Warren W."/>
            <person name="Chinwalla A."/>
            <person name="Mardis E.R."/>
            <person name="Wilson R.K."/>
        </authorList>
    </citation>
    <scope>NUCLEOTIDE SEQUENCE [LARGE SCALE GENOMIC DNA]</scope>
    <source>
        <strain evidence="5">DSM 20583</strain>
    </source>
</reference>
<evidence type="ECO:0000256" key="1">
    <source>
        <dbReference type="ARBA" id="ARBA00023125"/>
    </source>
</evidence>
<dbReference type="KEGG" id="bhan:CGC63_14350"/>
<dbReference type="PROSITE" id="PS50977">
    <property type="entry name" value="HTH_TETR_2"/>
    <property type="match status" value="1"/>
</dbReference>
<dbReference type="STRING" id="537007.BLAHAN_06094"/>
<keyword evidence="6" id="KW-1185">Reference proteome</keyword>
<name>C9L9L1_BLAHA</name>
<sequence>MFIIVSIPPIVNIFLIIFIDLFFKKAYNEHCSSKESTKCKEFLYMNTNNTLHDKILAASKEIAADKGFQAINIRAVASKAKISVGSVYNYFPDKSALLQATIADIWCDVFHRTGQCTALSSFHDCLLWLIVSIDKCSCQYPDFFASHAVCFQKTDNIEESREKMSEYLEHIHKGMKLILQKDKKIKAGIFSETFTEDDFIDFIFSNIISGLSGKDKSCSFLLKLTDKLLYD</sequence>
<dbReference type="SUPFAM" id="SSF46689">
    <property type="entry name" value="Homeodomain-like"/>
    <property type="match status" value="1"/>
</dbReference>
<feature type="domain" description="HTH tetR-type" evidence="4">
    <location>
        <begin position="49"/>
        <end position="109"/>
    </location>
</feature>
<evidence type="ECO:0000256" key="2">
    <source>
        <dbReference type="PROSITE-ProRule" id="PRU00335"/>
    </source>
</evidence>
<dbReference type="PRINTS" id="PR00455">
    <property type="entry name" value="HTHTETR"/>
</dbReference>
<keyword evidence="3" id="KW-0812">Transmembrane</keyword>
<dbReference type="PANTHER" id="PTHR43479:SF11">
    <property type="entry name" value="ACREF_ENVCD OPERON REPRESSOR-RELATED"/>
    <property type="match status" value="1"/>
</dbReference>
<dbReference type="InterPro" id="IPR009057">
    <property type="entry name" value="Homeodomain-like_sf"/>
</dbReference>
<dbReference type="Proteomes" id="UP000003755">
    <property type="component" value="Unassembled WGS sequence"/>
</dbReference>
<dbReference type="eggNOG" id="COG1309">
    <property type="taxonomic scope" value="Bacteria"/>
</dbReference>
<feature type="transmembrane region" description="Helical" evidence="3">
    <location>
        <begin position="6"/>
        <end position="23"/>
    </location>
</feature>
<dbReference type="HOGENOM" id="CLU_104512_0_0_9"/>
<keyword evidence="1 2" id="KW-0238">DNA-binding</keyword>
<gene>
    <name evidence="5" type="ORF">BLAHAN_06094</name>
</gene>
<evidence type="ECO:0000259" key="4">
    <source>
        <dbReference type="PROSITE" id="PS50977"/>
    </source>
</evidence>
<dbReference type="Pfam" id="PF00440">
    <property type="entry name" value="TetR_N"/>
    <property type="match status" value="1"/>
</dbReference>
<evidence type="ECO:0000313" key="6">
    <source>
        <dbReference type="Proteomes" id="UP000003755"/>
    </source>
</evidence>
<dbReference type="InterPro" id="IPR001647">
    <property type="entry name" value="HTH_TetR"/>
</dbReference>
<evidence type="ECO:0000256" key="3">
    <source>
        <dbReference type="SAM" id="Phobius"/>
    </source>
</evidence>
<dbReference type="InterPro" id="IPR050624">
    <property type="entry name" value="HTH-type_Tx_Regulator"/>
</dbReference>
<evidence type="ECO:0000313" key="5">
    <source>
        <dbReference type="EMBL" id="EEX21357.1"/>
    </source>
</evidence>
<dbReference type="PANTHER" id="PTHR43479">
    <property type="entry name" value="ACREF/ENVCD OPERON REPRESSOR-RELATED"/>
    <property type="match status" value="1"/>
</dbReference>
<dbReference type="Gene3D" id="1.10.357.10">
    <property type="entry name" value="Tetracycline Repressor, domain 2"/>
    <property type="match status" value="1"/>
</dbReference>
<keyword evidence="3" id="KW-1133">Transmembrane helix</keyword>